<gene>
    <name evidence="3" type="ordered locus">RHA1_ro06807</name>
</gene>
<dbReference type="Pfam" id="PF18702">
    <property type="entry name" value="DUF5642"/>
    <property type="match status" value="1"/>
</dbReference>
<reference evidence="4" key="1">
    <citation type="journal article" date="2006" name="Proc. Natl. Acad. Sci. U.S.A.">
        <title>The complete genome of Rhodococcus sp. RHA1 provides insights into a catabolic powerhouse.</title>
        <authorList>
            <person name="McLeod M.P."/>
            <person name="Warren R.L."/>
            <person name="Hsiao W.W.L."/>
            <person name="Araki N."/>
            <person name="Myhre M."/>
            <person name="Fernandes C."/>
            <person name="Miyazawa D."/>
            <person name="Wong W."/>
            <person name="Lillquist A.L."/>
            <person name="Wang D."/>
            <person name="Dosanjh M."/>
            <person name="Hara H."/>
            <person name="Petrescu A."/>
            <person name="Morin R.D."/>
            <person name="Yang G."/>
            <person name="Stott J.M."/>
            <person name="Schein J.E."/>
            <person name="Shin H."/>
            <person name="Smailus D."/>
            <person name="Siddiqui A.S."/>
            <person name="Marra M.A."/>
            <person name="Jones S.J.M."/>
            <person name="Holt R."/>
            <person name="Brinkman F.S.L."/>
            <person name="Miyauchi K."/>
            <person name="Fukuda M."/>
            <person name="Davies J.E."/>
            <person name="Mohn W.W."/>
            <person name="Eltis L.D."/>
        </authorList>
    </citation>
    <scope>NUCLEOTIDE SEQUENCE [LARGE SCALE GENOMIC DNA]</scope>
    <source>
        <strain evidence="4">RHA1</strain>
    </source>
</reference>
<protein>
    <recommendedName>
        <fullName evidence="2">DUF5642 domain-containing protein</fullName>
    </recommendedName>
</protein>
<sequence length="258" mass="26469">MAEWRKRLPGVGAPHIRHGRSTVRSRRTAVRTALVVPVVSLAAVTILSGCSSTVSGVAQPSTTIAAGSPSGKGLSKLLVDPADFPARYEAIVLPAQAVSMAAPDLTGVPQGAVVDPADCAPPAQDYGPTGTVMAVGTDNASRSTISVELTRTDTPLDELAAQTKKCGEVTVTDSGAESTVTTEVTPAPPVRADDTLALRRTVKSGNGSDKVTQSMVTLIAQVGDVRVSATFMSFGDAKADTVALDELFTAAVQKVQNS</sequence>
<dbReference type="eggNOG" id="ENOG5033UUB">
    <property type="taxonomic scope" value="Bacteria"/>
</dbReference>
<evidence type="ECO:0000313" key="4">
    <source>
        <dbReference type="Proteomes" id="UP000008710"/>
    </source>
</evidence>
<evidence type="ECO:0000256" key="1">
    <source>
        <dbReference type="SAM" id="MobiDB-lite"/>
    </source>
</evidence>
<evidence type="ECO:0000313" key="3">
    <source>
        <dbReference type="EMBL" id="ABG98579.1"/>
    </source>
</evidence>
<dbReference type="Proteomes" id="UP000008710">
    <property type="component" value="Chromosome"/>
</dbReference>
<accession>Q0S1K7</accession>
<dbReference type="KEGG" id="rha:RHA1_ro06807"/>
<dbReference type="InterPro" id="IPR041313">
    <property type="entry name" value="DUF5642"/>
</dbReference>
<dbReference type="AlphaFoldDB" id="Q0S1K7"/>
<feature type="region of interest" description="Disordered" evidence="1">
    <location>
        <begin position="1"/>
        <end position="21"/>
    </location>
</feature>
<name>Q0S1K7_RHOJR</name>
<organism evidence="3 4">
    <name type="scientific">Rhodococcus jostii (strain RHA1)</name>
    <dbReference type="NCBI Taxonomy" id="101510"/>
    <lineage>
        <taxon>Bacteria</taxon>
        <taxon>Bacillati</taxon>
        <taxon>Actinomycetota</taxon>
        <taxon>Actinomycetes</taxon>
        <taxon>Mycobacteriales</taxon>
        <taxon>Nocardiaceae</taxon>
        <taxon>Rhodococcus</taxon>
    </lineage>
</organism>
<feature type="domain" description="DUF5642" evidence="2">
    <location>
        <begin position="83"/>
        <end position="250"/>
    </location>
</feature>
<dbReference type="HOGENOM" id="CLU_097155_0_0_11"/>
<evidence type="ECO:0000259" key="2">
    <source>
        <dbReference type="Pfam" id="PF18702"/>
    </source>
</evidence>
<dbReference type="EMBL" id="CP000431">
    <property type="protein sequence ID" value="ABG98579.1"/>
    <property type="molecule type" value="Genomic_DNA"/>
</dbReference>
<proteinExistence type="predicted"/>